<dbReference type="EMBL" id="VIKS01000010">
    <property type="protein sequence ID" value="TQV86584.1"/>
    <property type="molecule type" value="Genomic_DNA"/>
</dbReference>
<organism evidence="1 2">
    <name type="scientific">Aliikangiella coralliicola</name>
    <dbReference type="NCBI Taxonomy" id="2592383"/>
    <lineage>
        <taxon>Bacteria</taxon>
        <taxon>Pseudomonadati</taxon>
        <taxon>Pseudomonadota</taxon>
        <taxon>Gammaproteobacteria</taxon>
        <taxon>Oceanospirillales</taxon>
        <taxon>Pleioneaceae</taxon>
        <taxon>Aliikangiella</taxon>
    </lineage>
</organism>
<proteinExistence type="predicted"/>
<evidence type="ECO:0000313" key="1">
    <source>
        <dbReference type="EMBL" id="TQV86584.1"/>
    </source>
</evidence>
<evidence type="ECO:0000313" key="2">
    <source>
        <dbReference type="Proteomes" id="UP000315439"/>
    </source>
</evidence>
<name>A0A545UAU0_9GAMM</name>
<comment type="caution">
    <text evidence="1">The sequence shown here is derived from an EMBL/GenBank/DDBJ whole genome shotgun (WGS) entry which is preliminary data.</text>
</comment>
<sequence length="185" mass="22055">MDYTETIDKALSWLRELELDKALTLFYQLLEEHPKDLELIQRIYPLEIKRPNSSGYQKICQHIFSIQSNKPELQSLIVNTYCDYSKLRQEPPPLNKTQLFNLFIQLGNSHLLDETERLRDRIKKEFADDKITPEILQLGCEQLIRQNKLIQVRDELKYIIAYYAETESGRWALNMRKQIEAQIIR</sequence>
<keyword evidence="2" id="KW-1185">Reference proteome</keyword>
<dbReference type="RefSeq" id="WP_142932508.1">
    <property type="nucleotide sequence ID" value="NZ_ML660166.1"/>
</dbReference>
<reference evidence="1 2" key="1">
    <citation type="submission" date="2019-07" db="EMBL/GenBank/DDBJ databases">
        <title>Draft genome for Aliikangiella sp. M105.</title>
        <authorList>
            <person name="Wang G."/>
        </authorList>
    </citation>
    <scope>NUCLEOTIDE SEQUENCE [LARGE SCALE GENOMIC DNA]</scope>
    <source>
        <strain evidence="1 2">M105</strain>
    </source>
</reference>
<dbReference type="OrthoDB" id="9814037at2"/>
<dbReference type="AlphaFoldDB" id="A0A545UAU0"/>
<evidence type="ECO:0008006" key="3">
    <source>
        <dbReference type="Google" id="ProtNLM"/>
    </source>
</evidence>
<gene>
    <name evidence="1" type="ORF">FLL46_16935</name>
</gene>
<dbReference type="Proteomes" id="UP000315439">
    <property type="component" value="Unassembled WGS sequence"/>
</dbReference>
<protein>
    <recommendedName>
        <fullName evidence="3">Tetratricopeptide repeat protein</fullName>
    </recommendedName>
</protein>
<accession>A0A545UAU0</accession>